<dbReference type="AlphaFoldDB" id="A0A430AGZ9"/>
<dbReference type="RefSeq" id="WP_126824855.1">
    <property type="nucleotide sequence ID" value="NZ_JBHLWU010000002.1"/>
</dbReference>
<gene>
    <name evidence="3" type="ORF">CBF30_08000</name>
</gene>
<feature type="coiled-coil region" evidence="1">
    <location>
        <begin position="104"/>
        <end position="135"/>
    </location>
</feature>
<evidence type="ECO:0000313" key="3">
    <source>
        <dbReference type="EMBL" id="RSU07185.1"/>
    </source>
</evidence>
<comment type="caution">
    <text evidence="3">The sequence shown here is derived from an EMBL/GenBank/DDBJ whole genome shotgun (WGS) entry which is preliminary data.</text>
</comment>
<keyword evidence="1" id="KW-0175">Coiled coil</keyword>
<proteinExistence type="predicted"/>
<accession>A0A430AGZ9</accession>
<dbReference type="Proteomes" id="UP000288669">
    <property type="component" value="Unassembled WGS sequence"/>
</dbReference>
<name>A0A430AGZ9_9ENTE</name>
<sequence length="311" mass="37867">MITIRHYQKSGIFSNKSTGNTFIIQIRGETKEYTLTAFQETTEKWRNYFLLYYKELTLDLNQTDEEFDIDYYYSEFTLKSKSFERFGITVEERKKWIRFWYYSFKEWQEEQKAQLNLLEQENQELSKRLAYHKERFERLDFSTEKMLQDPNSNPEMSSQIGEKNTTESQQKRVEAQVTPSERVANLLLVDLDKVALQDEILELFDKIRESSPNKWVKMKESCYHVQKSKIKYLGYAWVHAEEIEMERSFFEKINTYKNETLEFEAKIEEYTKKTIFGYKIQENRYQQWQFYLKVMDYINGYLGESYQEVQL</sequence>
<feature type="region of interest" description="Disordered" evidence="2">
    <location>
        <begin position="146"/>
        <end position="175"/>
    </location>
</feature>
<keyword evidence="4" id="KW-1185">Reference proteome</keyword>
<reference evidence="3 4" key="1">
    <citation type="submission" date="2017-05" db="EMBL/GenBank/DDBJ databases">
        <title>Vagococcus spp. assemblies.</title>
        <authorList>
            <person name="Gulvik C.A."/>
        </authorList>
    </citation>
    <scope>NUCLEOTIDE SEQUENCE [LARGE SCALE GENOMIC DNA]</scope>
    <source>
        <strain evidence="3 4">DSM 24756</strain>
    </source>
</reference>
<evidence type="ECO:0000313" key="4">
    <source>
        <dbReference type="Proteomes" id="UP000288669"/>
    </source>
</evidence>
<protein>
    <submittedName>
        <fullName evidence="3">Uncharacterized protein</fullName>
    </submittedName>
</protein>
<evidence type="ECO:0000256" key="2">
    <source>
        <dbReference type="SAM" id="MobiDB-lite"/>
    </source>
</evidence>
<dbReference type="EMBL" id="NGJZ01000002">
    <property type="protein sequence ID" value="RSU07185.1"/>
    <property type="molecule type" value="Genomic_DNA"/>
</dbReference>
<evidence type="ECO:0000256" key="1">
    <source>
        <dbReference type="SAM" id="Coils"/>
    </source>
</evidence>
<organism evidence="3 4">
    <name type="scientific">Vagococcus entomophilus</name>
    <dbReference type="NCBI Taxonomy" id="1160095"/>
    <lineage>
        <taxon>Bacteria</taxon>
        <taxon>Bacillati</taxon>
        <taxon>Bacillota</taxon>
        <taxon>Bacilli</taxon>
        <taxon>Lactobacillales</taxon>
        <taxon>Enterococcaceae</taxon>
        <taxon>Vagococcus</taxon>
    </lineage>
</organism>
<feature type="compositionally biased region" description="Polar residues" evidence="2">
    <location>
        <begin position="149"/>
        <end position="168"/>
    </location>
</feature>